<evidence type="ECO:0000313" key="4">
    <source>
        <dbReference type="Proteomes" id="UP000741360"/>
    </source>
</evidence>
<feature type="domain" description="Teneurin-like YD-shell" evidence="2">
    <location>
        <begin position="53"/>
        <end position="151"/>
    </location>
</feature>
<dbReference type="PANTHER" id="PTHR32305">
    <property type="match status" value="1"/>
</dbReference>
<evidence type="ECO:0000259" key="2">
    <source>
        <dbReference type="Pfam" id="PF25023"/>
    </source>
</evidence>
<evidence type="ECO:0000256" key="1">
    <source>
        <dbReference type="ARBA" id="ARBA00022737"/>
    </source>
</evidence>
<dbReference type="AlphaFoldDB" id="A0A932GPP9"/>
<name>A0A932GPP9_UNCTE</name>
<dbReference type="NCBIfam" id="TIGR03696">
    <property type="entry name" value="Rhs_assc_core"/>
    <property type="match status" value="1"/>
</dbReference>
<organism evidence="3 4">
    <name type="scientific">Tectimicrobiota bacterium</name>
    <dbReference type="NCBI Taxonomy" id="2528274"/>
    <lineage>
        <taxon>Bacteria</taxon>
        <taxon>Pseudomonadati</taxon>
        <taxon>Nitrospinota/Tectimicrobiota group</taxon>
        <taxon>Candidatus Tectimicrobiota</taxon>
    </lineage>
</organism>
<dbReference type="InterPro" id="IPR050708">
    <property type="entry name" value="T6SS_VgrG/RHS"/>
</dbReference>
<comment type="caution">
    <text evidence="3">The sequence shown here is derived from an EMBL/GenBank/DDBJ whole genome shotgun (WGS) entry which is preliminary data.</text>
</comment>
<sequence length="307" mass="33353">MKSPRLGSLSLFLPFVCMALTLLPLKSSEAALSLLELGSILAQTIIGQAAPSEVLLYVHTDHLGTPVMMTDEQGQTVWEVDMEPFGETTITAQPGVTLNLRFPGQYFDEETGLDYNYFRDYDPSTGRYVEPDPIGIQQGANPLYSYVDNNPMNWIDLLGLYTQEELANIIYNETGSLSGKGIYDARVVIGYIAENRYIPGKIDRGIAPPQLSAEAETALRNKVPSIVAAYSQAKQAAATALCSKDTTGGAKGFVIKGNPSRPARYGLYPVLQQFGPFNNSYPTAGNPRVPVGQQLPASGVYINIFAQ</sequence>
<evidence type="ECO:0000313" key="3">
    <source>
        <dbReference type="EMBL" id="MBI3014627.1"/>
    </source>
</evidence>
<dbReference type="Proteomes" id="UP000741360">
    <property type="component" value="Unassembled WGS sequence"/>
</dbReference>
<dbReference type="Pfam" id="PF25023">
    <property type="entry name" value="TEN_YD-shell"/>
    <property type="match status" value="1"/>
</dbReference>
<protein>
    <submittedName>
        <fullName evidence="3">RHS domain-containing protein</fullName>
    </submittedName>
</protein>
<keyword evidence="1" id="KW-0677">Repeat</keyword>
<dbReference type="InterPro" id="IPR022385">
    <property type="entry name" value="Rhs_assc_core"/>
</dbReference>
<accession>A0A932GPP9</accession>
<gene>
    <name evidence="3" type="ORF">HYY65_06125</name>
</gene>
<dbReference type="InterPro" id="IPR056823">
    <property type="entry name" value="TEN-like_YD-shell"/>
</dbReference>
<dbReference type="PANTHER" id="PTHR32305:SF15">
    <property type="entry name" value="PROTEIN RHSA-RELATED"/>
    <property type="match status" value="1"/>
</dbReference>
<dbReference type="Gene3D" id="2.180.10.10">
    <property type="entry name" value="RHS repeat-associated core"/>
    <property type="match status" value="1"/>
</dbReference>
<dbReference type="EMBL" id="JACPSX010000108">
    <property type="protein sequence ID" value="MBI3014627.1"/>
    <property type="molecule type" value="Genomic_DNA"/>
</dbReference>
<dbReference type="PRINTS" id="PR00394">
    <property type="entry name" value="RHSPROTEIN"/>
</dbReference>
<reference evidence="3" key="1">
    <citation type="submission" date="2020-07" db="EMBL/GenBank/DDBJ databases">
        <title>Huge and variable diversity of episymbiotic CPR bacteria and DPANN archaea in groundwater ecosystems.</title>
        <authorList>
            <person name="He C.Y."/>
            <person name="Keren R."/>
            <person name="Whittaker M."/>
            <person name="Farag I.F."/>
            <person name="Doudna J."/>
            <person name="Cate J.H.D."/>
            <person name="Banfield J.F."/>
        </authorList>
    </citation>
    <scope>NUCLEOTIDE SEQUENCE</scope>
    <source>
        <strain evidence="3">NC_groundwater_717_Ag_S-0.2um_59_8</strain>
    </source>
</reference>
<proteinExistence type="predicted"/>